<feature type="domain" description="Carrier" evidence="3">
    <location>
        <begin position="3"/>
        <end position="81"/>
    </location>
</feature>
<dbReference type="InterPro" id="IPR009081">
    <property type="entry name" value="PP-bd_ACP"/>
</dbReference>
<dbReference type="InterPro" id="IPR020806">
    <property type="entry name" value="PKS_PP-bd"/>
</dbReference>
<gene>
    <name evidence="4" type="ORF">DMH04_27535</name>
</gene>
<evidence type="ECO:0000313" key="5">
    <source>
        <dbReference type="Proteomes" id="UP000287547"/>
    </source>
</evidence>
<evidence type="ECO:0000259" key="3">
    <source>
        <dbReference type="PROSITE" id="PS50075"/>
    </source>
</evidence>
<evidence type="ECO:0000256" key="1">
    <source>
        <dbReference type="ARBA" id="ARBA00022450"/>
    </source>
</evidence>
<evidence type="ECO:0000313" key="4">
    <source>
        <dbReference type="EMBL" id="RSM81629.1"/>
    </source>
</evidence>
<dbReference type="RefSeq" id="WP_037268021.1">
    <property type="nucleotide sequence ID" value="NZ_QHKI01000025.1"/>
</dbReference>
<organism evidence="4 5">
    <name type="scientific">Kibdelosporangium aridum</name>
    <dbReference type="NCBI Taxonomy" id="2030"/>
    <lineage>
        <taxon>Bacteria</taxon>
        <taxon>Bacillati</taxon>
        <taxon>Actinomycetota</taxon>
        <taxon>Actinomycetes</taxon>
        <taxon>Pseudonocardiales</taxon>
        <taxon>Pseudonocardiaceae</taxon>
        <taxon>Kibdelosporangium</taxon>
    </lineage>
</organism>
<comment type="caution">
    <text evidence="4">The sequence shown here is derived from an EMBL/GenBank/DDBJ whole genome shotgun (WGS) entry which is preliminary data.</text>
</comment>
<dbReference type="AlphaFoldDB" id="A0A428Z4S8"/>
<name>A0A428Z4S8_KIBAR</name>
<dbReference type="InterPro" id="IPR036736">
    <property type="entry name" value="ACP-like_sf"/>
</dbReference>
<dbReference type="OrthoDB" id="3537906at2"/>
<dbReference type="SUPFAM" id="SSF47336">
    <property type="entry name" value="ACP-like"/>
    <property type="match status" value="1"/>
</dbReference>
<reference evidence="4 5" key="1">
    <citation type="submission" date="2018-05" db="EMBL/GenBank/DDBJ databases">
        <title>Evolution of GPA BGCs.</title>
        <authorList>
            <person name="Waglechner N."/>
            <person name="Wright G.D."/>
        </authorList>
    </citation>
    <scope>NUCLEOTIDE SEQUENCE [LARGE SCALE GENOMIC DNA]</scope>
    <source>
        <strain evidence="4 5">A82846</strain>
    </source>
</reference>
<keyword evidence="1" id="KW-0596">Phosphopantetheine</keyword>
<dbReference type="Proteomes" id="UP000287547">
    <property type="component" value="Unassembled WGS sequence"/>
</dbReference>
<accession>A0A428Z4S8</accession>
<keyword evidence="2" id="KW-0597">Phosphoprotein</keyword>
<dbReference type="PROSITE" id="PS50075">
    <property type="entry name" value="CARRIER"/>
    <property type="match status" value="1"/>
</dbReference>
<sequence>MPLITLRELQDIMRECAGEDESVQSFEQAPDTTFEDLGYDSLALLETHSRIKRDYGVELSDDEVTVFKTPKELADLVNTQLSAV</sequence>
<dbReference type="EMBL" id="QHKI01000025">
    <property type="protein sequence ID" value="RSM81629.1"/>
    <property type="molecule type" value="Genomic_DNA"/>
</dbReference>
<dbReference type="GO" id="GO:0031177">
    <property type="term" value="F:phosphopantetheine binding"/>
    <property type="evidence" value="ECO:0007669"/>
    <property type="project" value="InterPro"/>
</dbReference>
<dbReference type="Gene3D" id="1.10.1200.10">
    <property type="entry name" value="ACP-like"/>
    <property type="match status" value="1"/>
</dbReference>
<protein>
    <submittedName>
        <fullName evidence="4">Acyl carrier protein</fullName>
    </submittedName>
</protein>
<dbReference type="SMART" id="SM00823">
    <property type="entry name" value="PKS_PP"/>
    <property type="match status" value="1"/>
</dbReference>
<dbReference type="Pfam" id="PF00550">
    <property type="entry name" value="PP-binding"/>
    <property type="match status" value="1"/>
</dbReference>
<evidence type="ECO:0000256" key="2">
    <source>
        <dbReference type="ARBA" id="ARBA00022553"/>
    </source>
</evidence>
<proteinExistence type="predicted"/>